<protein>
    <submittedName>
        <fullName evidence="1">Uncharacterized protein</fullName>
    </submittedName>
</protein>
<sequence>MGILIDSSKKVVFFPTKQSHELLSSLFHLFLSFYSLQLTFRTLYFTCRLHRYFLPFFRYIVPKSDKTITFCKDCMVLSKTYTGSNMVLGTSLTNDDISSQNALTSKLLHAQTL</sequence>
<dbReference type="GeneID" id="36409598"/>
<dbReference type="EMBL" id="CCYD01000553">
    <property type="protein sequence ID" value="CEG41618.1"/>
    <property type="molecule type" value="Genomic_DNA"/>
</dbReference>
<keyword evidence="2" id="KW-1185">Reference proteome</keyword>
<evidence type="ECO:0000313" key="1">
    <source>
        <dbReference type="EMBL" id="CEG41618.1"/>
    </source>
</evidence>
<accession>A0A0P1AL16</accession>
<name>A0A0P1AL16_PLAHL</name>
<reference evidence="2" key="1">
    <citation type="submission" date="2014-09" db="EMBL/GenBank/DDBJ databases">
        <authorList>
            <person name="Sharma Rahul"/>
            <person name="Thines Marco"/>
        </authorList>
    </citation>
    <scope>NUCLEOTIDE SEQUENCE [LARGE SCALE GENOMIC DNA]</scope>
</reference>
<dbReference type="Proteomes" id="UP000054928">
    <property type="component" value="Unassembled WGS sequence"/>
</dbReference>
<organism evidence="1 2">
    <name type="scientific">Plasmopara halstedii</name>
    <name type="common">Downy mildew of sunflower</name>
    <dbReference type="NCBI Taxonomy" id="4781"/>
    <lineage>
        <taxon>Eukaryota</taxon>
        <taxon>Sar</taxon>
        <taxon>Stramenopiles</taxon>
        <taxon>Oomycota</taxon>
        <taxon>Peronosporomycetes</taxon>
        <taxon>Peronosporales</taxon>
        <taxon>Peronosporaceae</taxon>
        <taxon>Plasmopara</taxon>
    </lineage>
</organism>
<dbReference type="RefSeq" id="XP_024577987.1">
    <property type="nucleotide sequence ID" value="XM_024727407.2"/>
</dbReference>
<proteinExistence type="predicted"/>
<dbReference type="AlphaFoldDB" id="A0A0P1AL16"/>
<evidence type="ECO:0000313" key="2">
    <source>
        <dbReference type="Proteomes" id="UP000054928"/>
    </source>
</evidence>